<reference evidence="2" key="1">
    <citation type="journal article" date="2020" name="Stud. Mycol.">
        <title>101 Dothideomycetes genomes: a test case for predicting lifestyles and emergence of pathogens.</title>
        <authorList>
            <person name="Haridas S."/>
            <person name="Albert R."/>
            <person name="Binder M."/>
            <person name="Bloem J."/>
            <person name="Labutti K."/>
            <person name="Salamov A."/>
            <person name="Andreopoulos B."/>
            <person name="Baker S."/>
            <person name="Barry K."/>
            <person name="Bills G."/>
            <person name="Bluhm B."/>
            <person name="Cannon C."/>
            <person name="Castanera R."/>
            <person name="Culley D."/>
            <person name="Daum C."/>
            <person name="Ezra D."/>
            <person name="Gonzalez J."/>
            <person name="Henrissat B."/>
            <person name="Kuo A."/>
            <person name="Liang C."/>
            <person name="Lipzen A."/>
            <person name="Lutzoni F."/>
            <person name="Magnuson J."/>
            <person name="Mondo S."/>
            <person name="Nolan M."/>
            <person name="Ohm R."/>
            <person name="Pangilinan J."/>
            <person name="Park H.-J."/>
            <person name="Ramirez L."/>
            <person name="Alfaro M."/>
            <person name="Sun H."/>
            <person name="Tritt A."/>
            <person name="Yoshinaga Y."/>
            <person name="Zwiers L.-H."/>
            <person name="Turgeon B."/>
            <person name="Goodwin S."/>
            <person name="Spatafora J."/>
            <person name="Crous P."/>
            <person name="Grigoriev I."/>
        </authorList>
    </citation>
    <scope>NUCLEOTIDE SEQUENCE</scope>
    <source>
        <strain evidence="2">HMLAC05119</strain>
    </source>
</reference>
<name>A0A6A5Q8B7_AMPQU</name>
<feature type="compositionally biased region" description="Polar residues" evidence="1">
    <location>
        <begin position="277"/>
        <end position="288"/>
    </location>
</feature>
<accession>A0A6A5Q8B7</accession>
<evidence type="ECO:0000313" key="2">
    <source>
        <dbReference type="EMBL" id="KAF1910996.1"/>
    </source>
</evidence>
<dbReference type="EMBL" id="ML979147">
    <property type="protein sequence ID" value="KAF1910996.1"/>
    <property type="molecule type" value="Genomic_DNA"/>
</dbReference>
<evidence type="ECO:0000313" key="3">
    <source>
        <dbReference type="Proteomes" id="UP000800096"/>
    </source>
</evidence>
<evidence type="ECO:0000256" key="1">
    <source>
        <dbReference type="SAM" id="MobiDB-lite"/>
    </source>
</evidence>
<keyword evidence="3" id="KW-1185">Reference proteome</keyword>
<organism evidence="2 3">
    <name type="scientific">Ampelomyces quisqualis</name>
    <name type="common">Powdery mildew agent</name>
    <dbReference type="NCBI Taxonomy" id="50730"/>
    <lineage>
        <taxon>Eukaryota</taxon>
        <taxon>Fungi</taxon>
        <taxon>Dikarya</taxon>
        <taxon>Ascomycota</taxon>
        <taxon>Pezizomycotina</taxon>
        <taxon>Dothideomycetes</taxon>
        <taxon>Pleosporomycetidae</taxon>
        <taxon>Pleosporales</taxon>
        <taxon>Pleosporineae</taxon>
        <taxon>Phaeosphaeriaceae</taxon>
        <taxon>Ampelomyces</taxon>
    </lineage>
</organism>
<dbReference type="AlphaFoldDB" id="A0A6A5Q8B7"/>
<sequence>MYFDILNNIAKSIKNGVLYRSKPKPVLNEIMDIIDFTDDDGLEKQMTIINGASVLFHALGEALIEQEDGKSIIVLYGWFGSEGKNKLAEMLTSLILDATIRDLSLVPEEVFGLRRVQLQGVVLVQQHQGNHIGSPVTLEDGSIALLLGTAFILTNHLPLSEKAAINDSIGRKIVIYHMDKPMCSRQPVQPYEIDNIAVVKLVSLAISVFNSNPRVRYILAAVALYTFFRRNVDKITAGLIYDPTSNEDYGSAGRRRGSWRRGAGSTPTSWSWPSTGCRPNSPVSPRAG</sequence>
<dbReference type="Proteomes" id="UP000800096">
    <property type="component" value="Unassembled WGS sequence"/>
</dbReference>
<dbReference type="OrthoDB" id="3937782at2759"/>
<gene>
    <name evidence="2" type="ORF">BDU57DRAFT_543616</name>
</gene>
<proteinExistence type="predicted"/>
<feature type="region of interest" description="Disordered" evidence="1">
    <location>
        <begin position="249"/>
        <end position="288"/>
    </location>
</feature>
<protein>
    <submittedName>
        <fullName evidence="2">Uncharacterized protein</fullName>
    </submittedName>
</protein>
<feature type="compositionally biased region" description="Low complexity" evidence="1">
    <location>
        <begin position="260"/>
        <end position="275"/>
    </location>
</feature>